<protein>
    <submittedName>
        <fullName evidence="2">Uncharacterized protein</fullName>
    </submittedName>
</protein>
<name>A0A9I9EET1_CUCME</name>
<feature type="compositionally biased region" description="Low complexity" evidence="1">
    <location>
        <begin position="135"/>
        <end position="152"/>
    </location>
</feature>
<feature type="region of interest" description="Disordered" evidence="1">
    <location>
        <begin position="57"/>
        <end position="84"/>
    </location>
</feature>
<organism evidence="2">
    <name type="scientific">Cucumis melo</name>
    <name type="common">Muskmelon</name>
    <dbReference type="NCBI Taxonomy" id="3656"/>
    <lineage>
        <taxon>Eukaryota</taxon>
        <taxon>Viridiplantae</taxon>
        <taxon>Streptophyta</taxon>
        <taxon>Embryophyta</taxon>
        <taxon>Tracheophyta</taxon>
        <taxon>Spermatophyta</taxon>
        <taxon>Magnoliopsida</taxon>
        <taxon>eudicotyledons</taxon>
        <taxon>Gunneridae</taxon>
        <taxon>Pentapetalae</taxon>
        <taxon>rosids</taxon>
        <taxon>fabids</taxon>
        <taxon>Cucurbitales</taxon>
        <taxon>Cucurbitaceae</taxon>
        <taxon>Benincaseae</taxon>
        <taxon>Cucumis</taxon>
    </lineage>
</organism>
<dbReference type="AlphaFoldDB" id="A0A9I9EET1"/>
<feature type="region of interest" description="Disordered" evidence="1">
    <location>
        <begin position="127"/>
        <end position="175"/>
    </location>
</feature>
<dbReference type="Gramene" id="MELO3C032776.2.1">
    <property type="protein sequence ID" value="MELO3C032776.2.1"/>
    <property type="gene ID" value="MELO3C032776.2"/>
</dbReference>
<dbReference type="EnsemblPlants" id="MELO3C032776.2.1">
    <property type="protein sequence ID" value="MELO3C032776.2.1"/>
    <property type="gene ID" value="MELO3C032776.2"/>
</dbReference>
<proteinExistence type="predicted"/>
<feature type="compositionally biased region" description="Basic residues" evidence="1">
    <location>
        <begin position="157"/>
        <end position="169"/>
    </location>
</feature>
<evidence type="ECO:0000256" key="1">
    <source>
        <dbReference type="SAM" id="MobiDB-lite"/>
    </source>
</evidence>
<sequence length="195" mass="22168">MLVGRERLEQRMELLKVVQDPLGAKSLSQNFPVVSPQKEVQKTWAIKEPILKWREKKKKVPKRERKNAGEVEVQPLERKENFSTEHTSLPIRIPSISTNGRQVLAKSLPSSSSKSFAFIYTADSVPTEIPSEKTPSPNSSSVALSSSSLFPSTKYGSKVKSKKHPKSRILPHPFKTFPKHFVRRKRVKEALEKVR</sequence>
<accession>A0A9I9EET1</accession>
<reference evidence="2" key="1">
    <citation type="submission" date="2023-03" db="UniProtKB">
        <authorList>
            <consortium name="EnsemblPlants"/>
        </authorList>
    </citation>
    <scope>IDENTIFICATION</scope>
</reference>
<evidence type="ECO:0000313" key="2">
    <source>
        <dbReference type="EnsemblPlants" id="MELO3C032776.2.1"/>
    </source>
</evidence>